<dbReference type="GO" id="GO:0016020">
    <property type="term" value="C:membrane"/>
    <property type="evidence" value="ECO:0007669"/>
    <property type="project" value="UniProtKB-SubCell"/>
</dbReference>
<comment type="caution">
    <text evidence="3">The sequence shown here is derived from an EMBL/GenBank/DDBJ whole genome shotgun (WGS) entry which is preliminary data.</text>
</comment>
<dbReference type="InterPro" id="IPR024788">
    <property type="entry name" value="Malectin-like_Carb-bd_dom"/>
</dbReference>
<dbReference type="OrthoDB" id="2143199at2759"/>
<dbReference type="PANTHER" id="PTHR45631:SF68">
    <property type="entry name" value="REPEAT FAMILY PROTEIN, PUTATIVE, EXPRESSED-RELATED"/>
    <property type="match status" value="1"/>
</dbReference>
<name>A0A9D4UVP0_ADICA</name>
<dbReference type="Proteomes" id="UP000886520">
    <property type="component" value="Chromosome 10"/>
</dbReference>
<dbReference type="Pfam" id="PF12819">
    <property type="entry name" value="Malectin_like"/>
    <property type="match status" value="1"/>
</dbReference>
<organism evidence="3 4">
    <name type="scientific">Adiantum capillus-veneris</name>
    <name type="common">Maidenhair fern</name>
    <dbReference type="NCBI Taxonomy" id="13818"/>
    <lineage>
        <taxon>Eukaryota</taxon>
        <taxon>Viridiplantae</taxon>
        <taxon>Streptophyta</taxon>
        <taxon>Embryophyta</taxon>
        <taxon>Tracheophyta</taxon>
        <taxon>Polypodiopsida</taxon>
        <taxon>Polypodiidae</taxon>
        <taxon>Polypodiales</taxon>
        <taxon>Pteridineae</taxon>
        <taxon>Pteridaceae</taxon>
        <taxon>Vittarioideae</taxon>
        <taxon>Adiantum</taxon>
    </lineage>
</organism>
<comment type="subcellular location">
    <subcellularLocation>
        <location evidence="1">Membrane</location>
        <topology evidence="1">Single-pass membrane protein</topology>
    </subcellularLocation>
</comment>
<gene>
    <name evidence="3" type="ORF">GOP47_0010334</name>
</gene>
<dbReference type="EMBL" id="JABFUD020000010">
    <property type="protein sequence ID" value="KAI5074373.1"/>
    <property type="molecule type" value="Genomic_DNA"/>
</dbReference>
<dbReference type="AlphaFoldDB" id="A0A9D4UVP0"/>
<feature type="domain" description="Malectin-like" evidence="2">
    <location>
        <begin position="14"/>
        <end position="165"/>
    </location>
</feature>
<dbReference type="PANTHER" id="PTHR45631">
    <property type="entry name" value="OS07G0107800 PROTEIN-RELATED"/>
    <property type="match status" value="1"/>
</dbReference>
<evidence type="ECO:0000313" key="3">
    <source>
        <dbReference type="EMBL" id="KAI5074373.1"/>
    </source>
</evidence>
<proteinExistence type="predicted"/>
<protein>
    <recommendedName>
        <fullName evidence="2">Malectin-like domain-containing protein</fullName>
    </recommendedName>
</protein>
<sequence>MISPTAAQPGFLSIDCGGLEEFVSLITNITWVTDEEYVTTGQSATVKDSADVSTTHQTVRYFPEKIPKNCYELSPAQEGQAYIVRASFHYGDFDNKDRMPQFSLIVDATVMVSLVSDDDTYEMYVAAKSDTISVCLARDVSSSLTGDPFISALELRPLPLGTTYETVALSQGFGLFLV</sequence>
<keyword evidence="4" id="KW-1185">Reference proteome</keyword>
<accession>A0A9D4UVP0</accession>
<evidence type="ECO:0000256" key="1">
    <source>
        <dbReference type="ARBA" id="ARBA00004167"/>
    </source>
</evidence>
<evidence type="ECO:0000313" key="4">
    <source>
        <dbReference type="Proteomes" id="UP000886520"/>
    </source>
</evidence>
<evidence type="ECO:0000259" key="2">
    <source>
        <dbReference type="Pfam" id="PF12819"/>
    </source>
</evidence>
<reference evidence="3" key="1">
    <citation type="submission" date="2021-01" db="EMBL/GenBank/DDBJ databases">
        <title>Adiantum capillus-veneris genome.</title>
        <authorList>
            <person name="Fang Y."/>
            <person name="Liao Q."/>
        </authorList>
    </citation>
    <scope>NUCLEOTIDE SEQUENCE</scope>
    <source>
        <strain evidence="3">H3</strain>
        <tissue evidence="3">Leaf</tissue>
    </source>
</reference>